<dbReference type="Pfam" id="PF06985">
    <property type="entry name" value="HET"/>
    <property type="match status" value="1"/>
</dbReference>
<dbReference type="Pfam" id="PF26639">
    <property type="entry name" value="Het-6_barrel"/>
    <property type="match status" value="1"/>
</dbReference>
<keyword evidence="3" id="KW-1185">Reference proteome</keyword>
<accession>A0AAJ0B6N8</accession>
<reference evidence="2" key="1">
    <citation type="submission" date="2023-06" db="EMBL/GenBank/DDBJ databases">
        <title>Genome-scale phylogeny and comparative genomics of the fungal order Sordariales.</title>
        <authorList>
            <consortium name="Lawrence Berkeley National Laboratory"/>
            <person name="Hensen N."/>
            <person name="Bonometti L."/>
            <person name="Westerberg I."/>
            <person name="Brannstrom I.O."/>
            <person name="Guillou S."/>
            <person name="Cros-Aarteil S."/>
            <person name="Calhoun S."/>
            <person name="Haridas S."/>
            <person name="Kuo A."/>
            <person name="Mondo S."/>
            <person name="Pangilinan J."/>
            <person name="Riley R."/>
            <person name="Labutti K."/>
            <person name="Andreopoulos B."/>
            <person name="Lipzen A."/>
            <person name="Chen C."/>
            <person name="Yanf M."/>
            <person name="Daum C."/>
            <person name="Ng V."/>
            <person name="Clum A."/>
            <person name="Steindorff A."/>
            <person name="Ohm R."/>
            <person name="Martin F."/>
            <person name="Silar P."/>
            <person name="Natvig D."/>
            <person name="Lalanne C."/>
            <person name="Gautier V."/>
            <person name="Ament-Velasquez S.L."/>
            <person name="Kruys A."/>
            <person name="Hutchinson M.I."/>
            <person name="Powell A.J."/>
            <person name="Barry K."/>
            <person name="Miller A.N."/>
            <person name="Grigoriev I.V."/>
            <person name="Debuchy R."/>
            <person name="Gladieux P."/>
            <person name="Thoren M.H."/>
            <person name="Johannesson H."/>
        </authorList>
    </citation>
    <scope>NUCLEOTIDE SEQUENCE</scope>
    <source>
        <strain evidence="2">PSN4</strain>
    </source>
</reference>
<gene>
    <name evidence="2" type="ORF">QBC47DRAFT_308452</name>
</gene>
<protein>
    <submittedName>
        <fullName evidence="2">Heterokaryon incompatibility protein-domain-containing protein</fullName>
    </submittedName>
</protein>
<feature type="domain" description="Heterokaryon incompatibility" evidence="1">
    <location>
        <begin position="50"/>
        <end position="201"/>
    </location>
</feature>
<name>A0AAJ0B6N8_9PEZI</name>
<evidence type="ECO:0000313" key="3">
    <source>
        <dbReference type="Proteomes" id="UP001239445"/>
    </source>
</evidence>
<evidence type="ECO:0000259" key="1">
    <source>
        <dbReference type="Pfam" id="PF06985"/>
    </source>
</evidence>
<dbReference type="AlphaFoldDB" id="A0AAJ0B6N8"/>
<dbReference type="InterPro" id="IPR010730">
    <property type="entry name" value="HET"/>
</dbReference>
<proteinExistence type="predicted"/>
<comment type="caution">
    <text evidence="2">The sequence shown here is derived from an EMBL/GenBank/DDBJ whole genome shotgun (WGS) entry which is preliminary data.</text>
</comment>
<dbReference type="EMBL" id="MU839843">
    <property type="protein sequence ID" value="KAK1751177.1"/>
    <property type="molecule type" value="Genomic_DNA"/>
</dbReference>
<dbReference type="Proteomes" id="UP001239445">
    <property type="component" value="Unassembled WGS sequence"/>
</dbReference>
<dbReference type="PANTHER" id="PTHR24148:SF73">
    <property type="entry name" value="HET DOMAIN PROTEIN (AFU_ORTHOLOGUE AFUA_8G01020)"/>
    <property type="match status" value="1"/>
</dbReference>
<organism evidence="2 3">
    <name type="scientific">Echria macrotheca</name>
    <dbReference type="NCBI Taxonomy" id="438768"/>
    <lineage>
        <taxon>Eukaryota</taxon>
        <taxon>Fungi</taxon>
        <taxon>Dikarya</taxon>
        <taxon>Ascomycota</taxon>
        <taxon>Pezizomycotina</taxon>
        <taxon>Sordariomycetes</taxon>
        <taxon>Sordariomycetidae</taxon>
        <taxon>Sordariales</taxon>
        <taxon>Schizotheciaceae</taxon>
        <taxon>Echria</taxon>
    </lineage>
</organism>
<evidence type="ECO:0000313" key="2">
    <source>
        <dbReference type="EMBL" id="KAK1751177.1"/>
    </source>
</evidence>
<dbReference type="PANTHER" id="PTHR24148">
    <property type="entry name" value="ANKYRIN REPEAT DOMAIN-CONTAINING PROTEIN 39 HOMOLOG-RELATED"/>
    <property type="match status" value="1"/>
</dbReference>
<sequence length="634" mass="70887">MAESNPEYPYRPLNIETQEIRLLSLNPLPDGSCSLSLIHRTLDSDNPPVYLALSYVWGDATDTAEILVDGVQLKVTKNLASALKRLKRQFPGEHIWIDAVCINQLDTAERNAQVGVMGRIYSHAKRVLVWMGDEPDHGALAKIQQLGRSYRGVISAAEWGDFMEENRFLEAMSDPANRPEFDRLCAFFERPWWKRVWVIQELVLARDARFFCGHEEDSLVVPWEDVKGCLELLEMSKITSSSPDALSVPGRMAIYVRVMHTALGRSHLTWTAGQYRERTGRGESGLPLFEALFLISYTPVFVSGGLQAKDPRDMVYGLLGIVRDEDRRRIPLDYSTSMDFPKLLIHVSKILLMDCGPRLFLACKPTSSSDIPSWVLGLTAESGTVGIIERAALTIMDGVHDTNPVYRPSAGIRWQDWSSRCRFSSLSHGRAVATLPGVVTPSCVSRVGSVFTCLKTAVQFPDACRDFLLELSEMVKGVGTEEYLENVWRVPIALPYDRSRRRSGDPLDEDEASLVHGFDLLIEGKAACPELPGMTAAKWQAFLLRCRLNYTRRWKSQQLCSFIDEMGRPGVGPRNVAVGDRIAIFAGGYAPFIVREEIVGDETFYRLVGSTYVYGLMEGEALDGGVSFEDISLV</sequence>
<dbReference type="InterPro" id="IPR052895">
    <property type="entry name" value="HetReg/Transcr_Mod"/>
</dbReference>